<dbReference type="Proteomes" id="UP000245609">
    <property type="component" value="Unassembled WGS sequence"/>
</dbReference>
<dbReference type="AlphaFoldDB" id="A0A2T9ZII0"/>
<sequence length="179" mass="20381">MKFFETSYSFNSSWDATTLACWRKYPNDKTPHVKHVEILSRELDPTTGILKTERLIIVSQNVPRIITKMVGAQEQAYVLEYSEVDPSSKTLTLRSTNLTMKNFLAVTEHITYTPLESDPEKTIFKQNAVLSADGMMSRFATLIEDYSLKVFKANAIVGKLGFEQVLERILSEQRAQVPL</sequence>
<dbReference type="PROSITE" id="PS50904">
    <property type="entry name" value="PRELI_MSF1"/>
    <property type="match status" value="1"/>
</dbReference>
<accession>A0A2T9ZII0</accession>
<protein>
    <recommendedName>
        <fullName evidence="1">PRELI/MSF1 domain-containing protein</fullName>
    </recommendedName>
</protein>
<dbReference type="OrthoDB" id="407630at2759"/>
<proteinExistence type="predicted"/>
<dbReference type="InterPro" id="IPR037365">
    <property type="entry name" value="Slowmo/Ups"/>
</dbReference>
<dbReference type="GO" id="GO:0005758">
    <property type="term" value="C:mitochondrial intermembrane space"/>
    <property type="evidence" value="ECO:0007669"/>
    <property type="project" value="InterPro"/>
</dbReference>
<evidence type="ECO:0000259" key="1">
    <source>
        <dbReference type="PROSITE" id="PS50904"/>
    </source>
</evidence>
<dbReference type="InterPro" id="IPR006797">
    <property type="entry name" value="PRELI/MSF1_dom"/>
</dbReference>
<comment type="caution">
    <text evidence="2">The sequence shown here is derived from an EMBL/GenBank/DDBJ whole genome shotgun (WGS) entry which is preliminary data.</text>
</comment>
<evidence type="ECO:0000313" key="2">
    <source>
        <dbReference type="EMBL" id="PVV04391.1"/>
    </source>
</evidence>
<name>A0A2T9ZII0_9FUNG</name>
<evidence type="ECO:0000313" key="3">
    <source>
        <dbReference type="Proteomes" id="UP000245609"/>
    </source>
</evidence>
<reference evidence="2 3" key="1">
    <citation type="journal article" date="2018" name="MBio">
        <title>Comparative Genomics Reveals the Core Gene Toolbox for the Fungus-Insect Symbiosis.</title>
        <authorList>
            <person name="Wang Y."/>
            <person name="Stata M."/>
            <person name="Wang W."/>
            <person name="Stajich J.E."/>
            <person name="White M.M."/>
            <person name="Moncalvo J.M."/>
        </authorList>
    </citation>
    <scope>NUCLEOTIDE SEQUENCE [LARGE SCALE GENOMIC DNA]</scope>
    <source>
        <strain evidence="2 3">SC-DP-2</strain>
    </source>
</reference>
<dbReference type="STRING" id="133381.A0A2T9ZII0"/>
<organism evidence="2 3">
    <name type="scientific">Smittium megazygosporum</name>
    <dbReference type="NCBI Taxonomy" id="133381"/>
    <lineage>
        <taxon>Eukaryota</taxon>
        <taxon>Fungi</taxon>
        <taxon>Fungi incertae sedis</taxon>
        <taxon>Zoopagomycota</taxon>
        <taxon>Kickxellomycotina</taxon>
        <taxon>Harpellomycetes</taxon>
        <taxon>Harpellales</taxon>
        <taxon>Legeriomycetaceae</taxon>
        <taxon>Smittium</taxon>
    </lineage>
</organism>
<gene>
    <name evidence="2" type="ORF">BB560_001119</name>
</gene>
<dbReference type="EMBL" id="MBFS01000130">
    <property type="protein sequence ID" value="PVV04391.1"/>
    <property type="molecule type" value="Genomic_DNA"/>
</dbReference>
<dbReference type="PANTHER" id="PTHR11158">
    <property type="entry name" value="MSF1/PX19 RELATED"/>
    <property type="match status" value="1"/>
</dbReference>
<dbReference type="Pfam" id="PF04707">
    <property type="entry name" value="PRELI"/>
    <property type="match status" value="1"/>
</dbReference>
<feature type="domain" description="PRELI/MSF1" evidence="1">
    <location>
        <begin position="1"/>
        <end position="174"/>
    </location>
</feature>
<keyword evidence="3" id="KW-1185">Reference proteome</keyword>